<dbReference type="Pfam" id="PF02368">
    <property type="entry name" value="Big_2"/>
    <property type="match status" value="1"/>
</dbReference>
<dbReference type="Pfam" id="PF07587">
    <property type="entry name" value="PSD1"/>
    <property type="match status" value="1"/>
</dbReference>
<dbReference type="Proteomes" id="UP000317648">
    <property type="component" value="Chromosome"/>
</dbReference>
<protein>
    <submittedName>
        <fullName evidence="2">Bacterial Ig-like domain (Group 2)</fullName>
    </submittedName>
</protein>
<evidence type="ECO:0000259" key="1">
    <source>
        <dbReference type="SMART" id="SM00635"/>
    </source>
</evidence>
<dbReference type="Pfam" id="PF07583">
    <property type="entry name" value="PSCyt2"/>
    <property type="match status" value="1"/>
</dbReference>
<dbReference type="OrthoDB" id="224603at2"/>
<dbReference type="SMART" id="SM00635">
    <property type="entry name" value="BID_2"/>
    <property type="match status" value="2"/>
</dbReference>
<dbReference type="InterPro" id="IPR011444">
    <property type="entry name" value="DUF1549"/>
</dbReference>
<dbReference type="RefSeq" id="WP_145057263.1">
    <property type="nucleotide sequence ID" value="NZ_CP036433.1"/>
</dbReference>
<keyword evidence="3" id="KW-1185">Reference proteome</keyword>
<dbReference type="InterPro" id="IPR003343">
    <property type="entry name" value="Big_2"/>
</dbReference>
<dbReference type="AlphaFoldDB" id="A0A518E2C2"/>
<evidence type="ECO:0000313" key="3">
    <source>
        <dbReference type="Proteomes" id="UP000317648"/>
    </source>
</evidence>
<feature type="domain" description="BIG2" evidence="1">
    <location>
        <begin position="226"/>
        <end position="306"/>
    </location>
</feature>
<dbReference type="PANTHER" id="PTHR35889:SF3">
    <property type="entry name" value="F-BOX DOMAIN-CONTAINING PROTEIN"/>
    <property type="match status" value="1"/>
</dbReference>
<dbReference type="PANTHER" id="PTHR35889">
    <property type="entry name" value="CYCLOINULO-OLIGOSACCHARIDE FRUCTANOTRANSFERASE-RELATED"/>
    <property type="match status" value="1"/>
</dbReference>
<dbReference type="KEGG" id="lcre:Pla8534_60630"/>
<proteinExistence type="predicted"/>
<dbReference type="SUPFAM" id="SSF49373">
    <property type="entry name" value="Invasin/intimin cell-adhesion fragments"/>
    <property type="match status" value="2"/>
</dbReference>
<dbReference type="Gene3D" id="2.60.40.1080">
    <property type="match status" value="2"/>
</dbReference>
<sequence>MTRFILWAALLLPGVVPGGSAFAVELERPLRVEPGRITLTNSRYPHSILVTGQSPDGRSLDLTSQAVFRSSDEKIARVDLLGWVEAVGPGTAQITVEAAGQTAQVTVVSQTDAAPQPYSFRRDVMSVLSKSGCNMGACHGYSLGKNGFKLSLRGSDPDQDFAALTQEFFSRRVNRHQPAASLLLLKPLGEVPHEGGVRFEQGGLLHRQLLGWIEEGAVGDIEDPVRVESVRIFPEHAVVSPGQQHQLQVIARYSDGSERDVSRLAVYTVNREDIATVDEEGLVVATTLGETAVSARFERIFATSNFIMLDPNPDFQPTPVPGGNLIDRLVVEKLNSLNIRPSERASDEVFLRRVQLDLIGVQPTPAEVRAFVADQGPNKREQLVDALFARPEFVDQWSLKWGDLLQVSRTHLSEPSVFAMREWIRMAIAANMPLDEFAQKVLASKGSYLDDPASGYYQVSKDADDTLQRATQVFCGVRMLCAKCHPHPFENWTQEDYYGLHSFFNQTTFKADPRQPGVKNARTVLLNLGAGHSRNPRSGKNQPPRFLGGAEPEIAAGADRREVYAAWLTSPENPFFARSLANRIWSYFFHRGIIHPVDDIRTTNPPINPQLLDALAEEFIRSGFDARRLMRLIVLSDTYQRSSVANATNAHDELNFSRMIPRRLPAESLLDSLAQATGVPERFSGAPAGFTATQLPDANVGSDFLELFGKPMRMEACECERDEGSNMLQALHLINGKAILSRVTAANARPALLLREARTDAALVEELYLWCLARQPTAEEQEVAAGYLASQAESRAEAVQDLMWALFNSRDFMLVY</sequence>
<gene>
    <name evidence="2" type="ORF">Pla8534_60630</name>
</gene>
<accession>A0A518E2C2</accession>
<name>A0A518E2C2_9BACT</name>
<reference evidence="2 3" key="1">
    <citation type="submission" date="2019-02" db="EMBL/GenBank/DDBJ databases">
        <title>Deep-cultivation of Planctomycetes and their phenomic and genomic characterization uncovers novel biology.</title>
        <authorList>
            <person name="Wiegand S."/>
            <person name="Jogler M."/>
            <person name="Boedeker C."/>
            <person name="Pinto D."/>
            <person name="Vollmers J."/>
            <person name="Rivas-Marin E."/>
            <person name="Kohn T."/>
            <person name="Peeters S.H."/>
            <person name="Heuer A."/>
            <person name="Rast P."/>
            <person name="Oberbeckmann S."/>
            <person name="Bunk B."/>
            <person name="Jeske O."/>
            <person name="Meyerdierks A."/>
            <person name="Storesund J.E."/>
            <person name="Kallscheuer N."/>
            <person name="Luecker S."/>
            <person name="Lage O.M."/>
            <person name="Pohl T."/>
            <person name="Merkel B.J."/>
            <person name="Hornburger P."/>
            <person name="Mueller R.-W."/>
            <person name="Bruemmer F."/>
            <person name="Labrenz M."/>
            <person name="Spormann A.M."/>
            <person name="Op den Camp H."/>
            <person name="Overmann J."/>
            <person name="Amann R."/>
            <person name="Jetten M.S.M."/>
            <person name="Mascher T."/>
            <person name="Medema M.H."/>
            <person name="Devos D.P."/>
            <person name="Kaster A.-K."/>
            <person name="Ovreas L."/>
            <person name="Rohde M."/>
            <person name="Galperin M.Y."/>
            <person name="Jogler C."/>
        </authorList>
    </citation>
    <scope>NUCLEOTIDE SEQUENCE [LARGE SCALE GENOMIC DNA]</scope>
    <source>
        <strain evidence="2 3">Pla85_3_4</strain>
    </source>
</reference>
<organism evidence="2 3">
    <name type="scientific">Lignipirellula cremea</name>
    <dbReference type="NCBI Taxonomy" id="2528010"/>
    <lineage>
        <taxon>Bacteria</taxon>
        <taxon>Pseudomonadati</taxon>
        <taxon>Planctomycetota</taxon>
        <taxon>Planctomycetia</taxon>
        <taxon>Pirellulales</taxon>
        <taxon>Pirellulaceae</taxon>
        <taxon>Lignipirellula</taxon>
    </lineage>
</organism>
<dbReference type="EMBL" id="CP036433">
    <property type="protein sequence ID" value="QDU98202.1"/>
    <property type="molecule type" value="Genomic_DNA"/>
</dbReference>
<dbReference type="InterPro" id="IPR022655">
    <property type="entry name" value="DUF1553"/>
</dbReference>
<feature type="domain" description="BIG2" evidence="1">
    <location>
        <begin position="26"/>
        <end position="108"/>
    </location>
</feature>
<dbReference type="InterPro" id="IPR008964">
    <property type="entry name" value="Invasin/intimin_cell_adhesion"/>
</dbReference>
<evidence type="ECO:0000313" key="2">
    <source>
        <dbReference type="EMBL" id="QDU98202.1"/>
    </source>
</evidence>